<keyword evidence="1" id="KW-0349">Heme</keyword>
<sequence length="96" mass="11325">YRATPKLVIFYLPNQNDYHYLLFCWIFFPLGKVDIDESGASSDQKHKTFKWDEVKQNKWIVIENLVYDVSRFSRKHPGDERLMLNHAGQDATVGFS</sequence>
<dbReference type="GO" id="GO:0046872">
    <property type="term" value="F:metal ion binding"/>
    <property type="evidence" value="ECO:0007669"/>
    <property type="project" value="UniProtKB-KW"/>
</dbReference>
<reference evidence="6 7" key="1">
    <citation type="journal article" date="2018" name="Sci. Rep.">
        <title>Genomic signatures of local adaptation to the degree of environmental predictability in rotifers.</title>
        <authorList>
            <person name="Franch-Gras L."/>
            <person name="Hahn C."/>
            <person name="Garcia-Roger E.M."/>
            <person name="Carmona M.J."/>
            <person name="Serra M."/>
            <person name="Gomez A."/>
        </authorList>
    </citation>
    <scope>NUCLEOTIDE SEQUENCE [LARGE SCALE GENOMIC DNA]</scope>
    <source>
        <strain evidence="6">HYR1</strain>
    </source>
</reference>
<dbReference type="GO" id="GO:0020037">
    <property type="term" value="F:heme binding"/>
    <property type="evidence" value="ECO:0007669"/>
    <property type="project" value="TreeGrafter"/>
</dbReference>
<evidence type="ECO:0000259" key="5">
    <source>
        <dbReference type="PROSITE" id="PS50255"/>
    </source>
</evidence>
<evidence type="ECO:0000256" key="2">
    <source>
        <dbReference type="ARBA" id="ARBA00022723"/>
    </source>
</evidence>
<keyword evidence="7" id="KW-1185">Reference proteome</keyword>
<evidence type="ECO:0000313" key="6">
    <source>
        <dbReference type="EMBL" id="RNA14606.1"/>
    </source>
</evidence>
<dbReference type="GO" id="GO:0016020">
    <property type="term" value="C:membrane"/>
    <property type="evidence" value="ECO:0007669"/>
    <property type="project" value="TreeGrafter"/>
</dbReference>
<gene>
    <name evidence="6" type="ORF">BpHYR1_054244</name>
</gene>
<keyword evidence="2" id="KW-0479">Metal-binding</keyword>
<dbReference type="EMBL" id="REGN01005154">
    <property type="protein sequence ID" value="RNA14606.1"/>
    <property type="molecule type" value="Genomic_DNA"/>
</dbReference>
<feature type="non-terminal residue" evidence="6">
    <location>
        <position position="1"/>
    </location>
</feature>
<evidence type="ECO:0000313" key="7">
    <source>
        <dbReference type="Proteomes" id="UP000276133"/>
    </source>
</evidence>
<proteinExistence type="inferred from homology"/>
<evidence type="ECO:0000256" key="1">
    <source>
        <dbReference type="ARBA" id="ARBA00022617"/>
    </source>
</evidence>
<dbReference type="Proteomes" id="UP000276133">
    <property type="component" value="Unassembled WGS sequence"/>
</dbReference>
<dbReference type="STRING" id="10195.A0A3M7QT90"/>
<dbReference type="InterPro" id="IPR001199">
    <property type="entry name" value="Cyt_B5-like_heme/steroid-bd"/>
</dbReference>
<feature type="domain" description="Cytochrome b5 heme-binding" evidence="5">
    <location>
        <begin position="44"/>
        <end position="96"/>
    </location>
</feature>
<dbReference type="AlphaFoldDB" id="A0A3M7QT90"/>
<name>A0A3M7QT90_BRAPC</name>
<dbReference type="PROSITE" id="PS50255">
    <property type="entry name" value="CYTOCHROME_B5_2"/>
    <property type="match status" value="1"/>
</dbReference>
<protein>
    <submittedName>
        <fullName evidence="6">Fatty acid desaturase 1-like</fullName>
    </submittedName>
</protein>
<dbReference type="InterPro" id="IPR050668">
    <property type="entry name" value="Cytochrome_b5"/>
</dbReference>
<dbReference type="Pfam" id="PF00173">
    <property type="entry name" value="Cyt-b5"/>
    <property type="match status" value="1"/>
</dbReference>
<dbReference type="SMART" id="SM01117">
    <property type="entry name" value="Cyt-b5"/>
    <property type="match status" value="1"/>
</dbReference>
<evidence type="ECO:0000256" key="4">
    <source>
        <dbReference type="ARBA" id="ARBA00038168"/>
    </source>
</evidence>
<organism evidence="6 7">
    <name type="scientific">Brachionus plicatilis</name>
    <name type="common">Marine rotifer</name>
    <name type="synonym">Brachionus muelleri</name>
    <dbReference type="NCBI Taxonomy" id="10195"/>
    <lineage>
        <taxon>Eukaryota</taxon>
        <taxon>Metazoa</taxon>
        <taxon>Spiralia</taxon>
        <taxon>Gnathifera</taxon>
        <taxon>Rotifera</taxon>
        <taxon>Eurotatoria</taxon>
        <taxon>Monogononta</taxon>
        <taxon>Pseudotrocha</taxon>
        <taxon>Ploima</taxon>
        <taxon>Brachionidae</taxon>
        <taxon>Brachionus</taxon>
    </lineage>
</organism>
<evidence type="ECO:0000256" key="3">
    <source>
        <dbReference type="ARBA" id="ARBA00023004"/>
    </source>
</evidence>
<dbReference type="Gene3D" id="3.10.120.10">
    <property type="entry name" value="Cytochrome b5-like heme/steroid binding domain"/>
    <property type="match status" value="1"/>
</dbReference>
<dbReference type="SUPFAM" id="SSF55856">
    <property type="entry name" value="Cytochrome b5-like heme/steroid binding domain"/>
    <property type="match status" value="1"/>
</dbReference>
<comment type="caution">
    <text evidence="6">The sequence shown here is derived from an EMBL/GenBank/DDBJ whole genome shotgun (WGS) entry which is preliminary data.</text>
</comment>
<keyword evidence="3" id="KW-0408">Iron</keyword>
<dbReference type="PANTHER" id="PTHR19359:SF95">
    <property type="entry name" value="CYTOCHROME B5 TYPE B"/>
    <property type="match status" value="1"/>
</dbReference>
<accession>A0A3M7QT90</accession>
<dbReference type="OrthoDB" id="260091at2759"/>
<dbReference type="InterPro" id="IPR036400">
    <property type="entry name" value="Cyt_B5-like_heme/steroid_sf"/>
</dbReference>
<dbReference type="PANTHER" id="PTHR19359">
    <property type="entry name" value="CYTOCHROME B5"/>
    <property type="match status" value="1"/>
</dbReference>
<comment type="similarity">
    <text evidence="4">Belongs to the cytochrome b5 family.</text>
</comment>